<dbReference type="STRING" id="2018661.A0A2A2J9P0"/>
<accession>A0A2A2J9P0</accession>
<dbReference type="OrthoDB" id="5821563at2759"/>
<proteinExistence type="predicted"/>
<reference evidence="2 3" key="1">
    <citation type="journal article" date="2017" name="Curr. Biol.">
        <title>Genome architecture and evolution of a unichromosomal asexual nematode.</title>
        <authorList>
            <person name="Fradin H."/>
            <person name="Zegar C."/>
            <person name="Gutwein M."/>
            <person name="Lucas J."/>
            <person name="Kovtun M."/>
            <person name="Corcoran D."/>
            <person name="Baugh L.R."/>
            <person name="Kiontke K."/>
            <person name="Gunsalus K."/>
            <person name="Fitch D.H."/>
            <person name="Piano F."/>
        </authorList>
    </citation>
    <scope>NUCLEOTIDE SEQUENCE [LARGE SCALE GENOMIC DNA]</scope>
    <source>
        <strain evidence="2">PF1309</strain>
    </source>
</reference>
<dbReference type="EMBL" id="LIAE01010584">
    <property type="protein sequence ID" value="PAV58365.1"/>
    <property type="molecule type" value="Genomic_DNA"/>
</dbReference>
<dbReference type="EMBL" id="LIAE01010584">
    <property type="protein sequence ID" value="PAV58367.1"/>
    <property type="molecule type" value="Genomic_DNA"/>
</dbReference>
<gene>
    <name evidence="2" type="ORF">WR25_23916</name>
</gene>
<organism evidence="2 3">
    <name type="scientific">Diploscapter pachys</name>
    <dbReference type="NCBI Taxonomy" id="2018661"/>
    <lineage>
        <taxon>Eukaryota</taxon>
        <taxon>Metazoa</taxon>
        <taxon>Ecdysozoa</taxon>
        <taxon>Nematoda</taxon>
        <taxon>Chromadorea</taxon>
        <taxon>Rhabditida</taxon>
        <taxon>Rhabditina</taxon>
        <taxon>Rhabditomorpha</taxon>
        <taxon>Rhabditoidea</taxon>
        <taxon>Rhabditidae</taxon>
        <taxon>Diploscapter</taxon>
    </lineage>
</organism>
<protein>
    <submittedName>
        <fullName evidence="2">Uncharacterized protein</fullName>
    </submittedName>
</protein>
<evidence type="ECO:0000313" key="2">
    <source>
        <dbReference type="EMBL" id="PAV58367.1"/>
    </source>
</evidence>
<feature type="transmembrane region" description="Helical" evidence="1">
    <location>
        <begin position="40"/>
        <end position="59"/>
    </location>
</feature>
<keyword evidence="1" id="KW-1133">Transmembrane helix</keyword>
<dbReference type="AlphaFoldDB" id="A0A2A2J9P0"/>
<feature type="transmembrane region" description="Helical" evidence="1">
    <location>
        <begin position="71"/>
        <end position="97"/>
    </location>
</feature>
<keyword evidence="3" id="KW-1185">Reference proteome</keyword>
<sequence length="182" mass="21435">MSGIFISCAGKLEELSEKNEKFSYMIHAAHRRFYEADTKLVISLVCLYLYLSILIMELLDITFGMYCEQSIFGLSLLFPNLNFPLLLYLFHFMILCVHRKMPIIVYEVNKEDCFIQLERHRCLHLKDCRLLSKAIRLPHLPSKTTTKLRRNFEGRIVQVQDMKELESLLPCLIREKKQKSTA</sequence>
<dbReference type="Proteomes" id="UP000218231">
    <property type="component" value="Unassembled WGS sequence"/>
</dbReference>
<keyword evidence="1" id="KW-0472">Membrane</keyword>
<name>A0A2A2J9P0_9BILA</name>
<comment type="caution">
    <text evidence="2">The sequence shown here is derived from an EMBL/GenBank/DDBJ whole genome shotgun (WGS) entry which is preliminary data.</text>
</comment>
<evidence type="ECO:0000313" key="3">
    <source>
        <dbReference type="Proteomes" id="UP000218231"/>
    </source>
</evidence>
<keyword evidence="1" id="KW-0812">Transmembrane</keyword>
<evidence type="ECO:0000256" key="1">
    <source>
        <dbReference type="SAM" id="Phobius"/>
    </source>
</evidence>